<reference evidence="2" key="1">
    <citation type="submission" date="2020-06" db="EMBL/GenBank/DDBJ databases">
        <authorList>
            <person name="Li T."/>
            <person name="Hu X."/>
            <person name="Zhang T."/>
            <person name="Song X."/>
            <person name="Zhang H."/>
            <person name="Dai N."/>
            <person name="Sheng W."/>
            <person name="Hou X."/>
            <person name="Wei L."/>
        </authorList>
    </citation>
    <scope>NUCLEOTIDE SEQUENCE</scope>
    <source>
        <strain evidence="2">G02</strain>
        <tissue evidence="2">Leaf</tissue>
    </source>
</reference>
<reference evidence="2" key="2">
    <citation type="journal article" date="2024" name="Plant">
        <title>Genomic evolution and insights into agronomic trait innovations of Sesamum species.</title>
        <authorList>
            <person name="Miao H."/>
            <person name="Wang L."/>
            <person name="Qu L."/>
            <person name="Liu H."/>
            <person name="Sun Y."/>
            <person name="Le M."/>
            <person name="Wang Q."/>
            <person name="Wei S."/>
            <person name="Zheng Y."/>
            <person name="Lin W."/>
            <person name="Duan Y."/>
            <person name="Cao H."/>
            <person name="Xiong S."/>
            <person name="Wang X."/>
            <person name="Wei L."/>
            <person name="Li C."/>
            <person name="Ma Q."/>
            <person name="Ju M."/>
            <person name="Zhao R."/>
            <person name="Li G."/>
            <person name="Mu C."/>
            <person name="Tian Q."/>
            <person name="Mei H."/>
            <person name="Zhang T."/>
            <person name="Gao T."/>
            <person name="Zhang H."/>
        </authorList>
    </citation>
    <scope>NUCLEOTIDE SEQUENCE</scope>
    <source>
        <strain evidence="2">G02</strain>
    </source>
</reference>
<proteinExistence type="predicted"/>
<comment type="caution">
    <text evidence="2">The sequence shown here is derived from an EMBL/GenBank/DDBJ whole genome shotgun (WGS) entry which is preliminary data.</text>
</comment>
<organism evidence="2">
    <name type="scientific">Sesamum radiatum</name>
    <name type="common">Black benniseed</name>
    <dbReference type="NCBI Taxonomy" id="300843"/>
    <lineage>
        <taxon>Eukaryota</taxon>
        <taxon>Viridiplantae</taxon>
        <taxon>Streptophyta</taxon>
        <taxon>Embryophyta</taxon>
        <taxon>Tracheophyta</taxon>
        <taxon>Spermatophyta</taxon>
        <taxon>Magnoliopsida</taxon>
        <taxon>eudicotyledons</taxon>
        <taxon>Gunneridae</taxon>
        <taxon>Pentapetalae</taxon>
        <taxon>asterids</taxon>
        <taxon>lamiids</taxon>
        <taxon>Lamiales</taxon>
        <taxon>Pedaliaceae</taxon>
        <taxon>Sesamum</taxon>
    </lineage>
</organism>
<gene>
    <name evidence="2" type="ORF">Sradi_3599400</name>
</gene>
<evidence type="ECO:0000256" key="1">
    <source>
        <dbReference type="SAM" id="MobiDB-lite"/>
    </source>
</evidence>
<feature type="region of interest" description="Disordered" evidence="1">
    <location>
        <begin position="164"/>
        <end position="192"/>
    </location>
</feature>
<feature type="compositionally biased region" description="Acidic residues" evidence="1">
    <location>
        <begin position="164"/>
        <end position="184"/>
    </location>
</feature>
<name>A0AAW2QH05_SESRA</name>
<sequence>MQQRKGKEAKVIDEAKKKLRENAVPKFCKWMYDAGLPFNAVNYESLGPAIEAIGQYGSRTKFIGSVDASSYSHTGDIDESNEWLFERLNPSKEDDDEENAHVYKDDDLTWGDVGRASRVDEDAYAFRPRHSKELKYTKVSSSKATKRASTFSKSTIKRLYLIDDDKEEEEEEEINFDDTDEEDFDCYKSNSD</sequence>
<evidence type="ECO:0000313" key="2">
    <source>
        <dbReference type="EMBL" id="KAL0367093.1"/>
    </source>
</evidence>
<protein>
    <submittedName>
        <fullName evidence="2">Uncharacterized protein</fullName>
    </submittedName>
</protein>
<accession>A0AAW2QH05</accession>
<dbReference type="AlphaFoldDB" id="A0AAW2QH05"/>
<dbReference type="EMBL" id="JACGWJ010000015">
    <property type="protein sequence ID" value="KAL0367093.1"/>
    <property type="molecule type" value="Genomic_DNA"/>
</dbReference>